<feature type="transmembrane region" description="Helical" evidence="4">
    <location>
        <begin position="128"/>
        <end position="148"/>
    </location>
</feature>
<gene>
    <name evidence="5" type="ORF">RchiOBHm_Chr2g0138451</name>
</gene>
<dbReference type="GO" id="GO:0005524">
    <property type="term" value="F:ATP binding"/>
    <property type="evidence" value="ECO:0007669"/>
    <property type="project" value="UniProtKB-KW"/>
</dbReference>
<dbReference type="Pfam" id="PF03630">
    <property type="entry name" value="Fumble"/>
    <property type="match status" value="1"/>
</dbReference>
<dbReference type="InterPro" id="IPR043129">
    <property type="entry name" value="ATPase_NBD"/>
</dbReference>
<organism evidence="5 6">
    <name type="scientific">Rosa chinensis</name>
    <name type="common">China rose</name>
    <dbReference type="NCBI Taxonomy" id="74649"/>
    <lineage>
        <taxon>Eukaryota</taxon>
        <taxon>Viridiplantae</taxon>
        <taxon>Streptophyta</taxon>
        <taxon>Embryophyta</taxon>
        <taxon>Tracheophyta</taxon>
        <taxon>Spermatophyta</taxon>
        <taxon>Magnoliopsida</taxon>
        <taxon>eudicotyledons</taxon>
        <taxon>Gunneridae</taxon>
        <taxon>Pentapetalae</taxon>
        <taxon>rosids</taxon>
        <taxon>fabids</taxon>
        <taxon>Rosales</taxon>
        <taxon>Rosaceae</taxon>
        <taxon>Rosoideae</taxon>
        <taxon>Rosoideae incertae sedis</taxon>
        <taxon>Rosa</taxon>
    </lineage>
</organism>
<keyword evidence="5" id="KW-0418">Kinase</keyword>
<dbReference type="GO" id="GO:0004594">
    <property type="term" value="F:pantothenate kinase activity"/>
    <property type="evidence" value="ECO:0007669"/>
    <property type="project" value="UniProtKB-EC"/>
</dbReference>
<dbReference type="Gene3D" id="3.30.420.510">
    <property type="match status" value="1"/>
</dbReference>
<keyword evidence="4" id="KW-0812">Transmembrane</keyword>
<protein>
    <submittedName>
        <fullName evidence="5">Putative pantothenate kinase</fullName>
        <ecNumber evidence="5">2.7.1.33</ecNumber>
    </submittedName>
</protein>
<evidence type="ECO:0000256" key="3">
    <source>
        <dbReference type="ARBA" id="ARBA00022993"/>
    </source>
</evidence>
<keyword evidence="1" id="KW-0547">Nucleotide-binding</keyword>
<dbReference type="PANTHER" id="PTHR12280">
    <property type="entry name" value="PANTOTHENATE KINASE"/>
    <property type="match status" value="1"/>
</dbReference>
<proteinExistence type="predicted"/>
<dbReference type="GO" id="GO:0005829">
    <property type="term" value="C:cytosol"/>
    <property type="evidence" value="ECO:0007669"/>
    <property type="project" value="TreeGrafter"/>
</dbReference>
<evidence type="ECO:0000256" key="4">
    <source>
        <dbReference type="SAM" id="Phobius"/>
    </source>
</evidence>
<dbReference type="GO" id="GO:0005634">
    <property type="term" value="C:nucleus"/>
    <property type="evidence" value="ECO:0007669"/>
    <property type="project" value="TreeGrafter"/>
</dbReference>
<sequence>MAPVTGSSIHRSGSRPQLDLSKAAIQGTFEERDHTILLPNQSDHLSHLALDIGGITDQFNCAFVDCVFGSLIKLVYFSRHEDQSIDDKRKKTLKERLGISNGSRRSYAVLGGRLHFVKFETTKINECLASFILNNFTVEGWMFVFGILMPQPMKML</sequence>
<evidence type="ECO:0000313" key="5">
    <source>
        <dbReference type="EMBL" id="PRQ50914.1"/>
    </source>
</evidence>
<keyword evidence="5" id="KW-0808">Transferase</keyword>
<dbReference type="Proteomes" id="UP000238479">
    <property type="component" value="Chromosome 2"/>
</dbReference>
<dbReference type="EMBL" id="PDCK01000040">
    <property type="protein sequence ID" value="PRQ50914.1"/>
    <property type="molecule type" value="Genomic_DNA"/>
</dbReference>
<keyword evidence="4" id="KW-0472">Membrane</keyword>
<evidence type="ECO:0000313" key="6">
    <source>
        <dbReference type="Proteomes" id="UP000238479"/>
    </source>
</evidence>
<evidence type="ECO:0000256" key="2">
    <source>
        <dbReference type="ARBA" id="ARBA00022840"/>
    </source>
</evidence>
<keyword evidence="4" id="KW-1133">Transmembrane helix</keyword>
<dbReference type="SUPFAM" id="SSF53067">
    <property type="entry name" value="Actin-like ATPase domain"/>
    <property type="match status" value="1"/>
</dbReference>
<reference evidence="5 6" key="1">
    <citation type="journal article" date="2018" name="Nat. Genet.">
        <title>The Rosa genome provides new insights in the design of modern roses.</title>
        <authorList>
            <person name="Bendahmane M."/>
        </authorList>
    </citation>
    <scope>NUCLEOTIDE SEQUENCE [LARGE SCALE GENOMIC DNA]</scope>
    <source>
        <strain evidence="6">cv. Old Blush</strain>
    </source>
</reference>
<dbReference type="AlphaFoldDB" id="A0A2P6RWX5"/>
<name>A0A2P6RWX5_ROSCH</name>
<keyword evidence="3" id="KW-0173">Coenzyme A biosynthesis</keyword>
<keyword evidence="6" id="KW-1185">Reference proteome</keyword>
<dbReference type="GO" id="GO:0015937">
    <property type="term" value="P:coenzyme A biosynthetic process"/>
    <property type="evidence" value="ECO:0007669"/>
    <property type="project" value="UniProtKB-KW"/>
</dbReference>
<comment type="caution">
    <text evidence="5">The sequence shown here is derived from an EMBL/GenBank/DDBJ whole genome shotgun (WGS) entry which is preliminary data.</text>
</comment>
<dbReference type="EC" id="2.7.1.33" evidence="5"/>
<dbReference type="Gramene" id="PRQ50914">
    <property type="protein sequence ID" value="PRQ50914"/>
    <property type="gene ID" value="RchiOBHm_Chr2g0138451"/>
</dbReference>
<accession>A0A2P6RWX5</accession>
<dbReference type="InterPro" id="IPR004567">
    <property type="entry name" value="Type_II_PanK"/>
</dbReference>
<evidence type="ECO:0000256" key="1">
    <source>
        <dbReference type="ARBA" id="ARBA00022741"/>
    </source>
</evidence>
<keyword evidence="2" id="KW-0067">ATP-binding</keyword>
<dbReference type="STRING" id="74649.A0A2P6RWX5"/>
<dbReference type="PANTHER" id="PTHR12280:SF20">
    <property type="entry name" value="4'-PHOSPHOPANTETHEINE PHOSPHATASE"/>
    <property type="match status" value="1"/>
</dbReference>